<dbReference type="Gene3D" id="3.40.50.150">
    <property type="entry name" value="Vaccinia Virus protein VP39"/>
    <property type="match status" value="1"/>
</dbReference>
<evidence type="ECO:0008006" key="3">
    <source>
        <dbReference type="Google" id="ProtNLM"/>
    </source>
</evidence>
<dbReference type="GO" id="GO:0008610">
    <property type="term" value="P:lipid biosynthetic process"/>
    <property type="evidence" value="ECO:0007669"/>
    <property type="project" value="InterPro"/>
</dbReference>
<protein>
    <recommendedName>
        <fullName evidence="3">Methyltransferase domain-containing protein</fullName>
    </recommendedName>
</protein>
<reference evidence="1" key="1">
    <citation type="submission" date="2021-02" db="EMBL/GenBank/DDBJ databases">
        <authorList>
            <person name="Dougan E. K."/>
            <person name="Rhodes N."/>
            <person name="Thang M."/>
            <person name="Chan C."/>
        </authorList>
    </citation>
    <scope>NUCLEOTIDE SEQUENCE</scope>
</reference>
<organism evidence="1 2">
    <name type="scientific">Polarella glacialis</name>
    <name type="common">Dinoflagellate</name>
    <dbReference type="NCBI Taxonomy" id="89957"/>
    <lineage>
        <taxon>Eukaryota</taxon>
        <taxon>Sar</taxon>
        <taxon>Alveolata</taxon>
        <taxon>Dinophyceae</taxon>
        <taxon>Suessiales</taxon>
        <taxon>Suessiaceae</taxon>
        <taxon>Polarella</taxon>
    </lineage>
</organism>
<dbReference type="EMBL" id="CAJNNW010036394">
    <property type="protein sequence ID" value="CAE8733914.1"/>
    <property type="molecule type" value="Genomic_DNA"/>
</dbReference>
<dbReference type="GO" id="GO:0008168">
    <property type="term" value="F:methyltransferase activity"/>
    <property type="evidence" value="ECO:0007669"/>
    <property type="project" value="InterPro"/>
</dbReference>
<dbReference type="InterPro" id="IPR007072">
    <property type="entry name" value="RNMT_CmcI"/>
</dbReference>
<name>A0A813LL08_POLGL</name>
<dbReference type="InterPro" id="IPR029063">
    <property type="entry name" value="SAM-dependent_MTases_sf"/>
</dbReference>
<evidence type="ECO:0000313" key="2">
    <source>
        <dbReference type="Proteomes" id="UP000626109"/>
    </source>
</evidence>
<dbReference type="AlphaFoldDB" id="A0A813LL08"/>
<dbReference type="Pfam" id="PF04989">
    <property type="entry name" value="RMNT_CmcI"/>
    <property type="match status" value="1"/>
</dbReference>
<proteinExistence type="predicted"/>
<sequence>MEVVPSLPKRARSGGDDEIKELILTEVAQEVRHERIAAVVEASSGSCDEQRFVKMADREEDTDMTVDMLESLHIGQSQSMWKGVAFGKCACDWQVYASLISELQPRTIIDLGSWAGGSALFFADFAQMLVDSSFCTVVSLDITLKNVRAVAREHPKIQFHECSTQKLEQLFTQEFCATLPHPWLISEDAHYHFEKVLPVLHALMCPGDYLICEDTSGQMHDWFDRNNQEDDADERAHTMQSIEQLRQKSKVLRYFCILHGEMYRCDTKYLDMFGYNVGKHWNSIVKRIK</sequence>
<gene>
    <name evidence="1" type="ORF">PGLA2088_LOCUS47055</name>
</gene>
<dbReference type="Proteomes" id="UP000626109">
    <property type="component" value="Unassembled WGS sequence"/>
</dbReference>
<comment type="caution">
    <text evidence="1">The sequence shown here is derived from an EMBL/GenBank/DDBJ whole genome shotgun (WGS) entry which is preliminary data.</text>
</comment>
<evidence type="ECO:0000313" key="1">
    <source>
        <dbReference type="EMBL" id="CAE8733914.1"/>
    </source>
</evidence>
<dbReference type="SUPFAM" id="SSF53335">
    <property type="entry name" value="S-adenosyl-L-methionine-dependent methyltransferases"/>
    <property type="match status" value="1"/>
</dbReference>
<accession>A0A813LL08</accession>